<organism evidence="1 2">
    <name type="scientific">Gossypium arboreum</name>
    <name type="common">Tree cotton</name>
    <name type="synonym">Gossypium nanking</name>
    <dbReference type="NCBI Taxonomy" id="29729"/>
    <lineage>
        <taxon>Eukaryota</taxon>
        <taxon>Viridiplantae</taxon>
        <taxon>Streptophyta</taxon>
        <taxon>Embryophyta</taxon>
        <taxon>Tracheophyta</taxon>
        <taxon>Spermatophyta</taxon>
        <taxon>Magnoliopsida</taxon>
        <taxon>eudicotyledons</taxon>
        <taxon>Gunneridae</taxon>
        <taxon>Pentapetalae</taxon>
        <taxon>rosids</taxon>
        <taxon>malvids</taxon>
        <taxon>Malvales</taxon>
        <taxon>Malvaceae</taxon>
        <taxon>Malvoideae</taxon>
        <taxon>Gossypium</taxon>
    </lineage>
</organism>
<evidence type="ECO:0000313" key="2">
    <source>
        <dbReference type="Proteomes" id="UP000032142"/>
    </source>
</evidence>
<keyword evidence="2" id="KW-1185">Reference proteome</keyword>
<sequence length="24" mass="2869">MRTEFSLDWQFKSELMRPGLVNPS</sequence>
<evidence type="ECO:0000313" key="1">
    <source>
        <dbReference type="EMBL" id="KHG11420.1"/>
    </source>
</evidence>
<dbReference type="AlphaFoldDB" id="A0A0B0NF06"/>
<name>A0A0B0NF06_GOSAR</name>
<dbReference type="EMBL" id="KN395823">
    <property type="protein sequence ID" value="KHG11420.1"/>
    <property type="molecule type" value="Genomic_DNA"/>
</dbReference>
<proteinExistence type="predicted"/>
<accession>A0A0B0NF06</accession>
<reference evidence="2" key="1">
    <citation type="submission" date="2014-09" db="EMBL/GenBank/DDBJ databases">
        <authorList>
            <person name="Mudge J."/>
            <person name="Ramaraj T."/>
            <person name="Lindquist I.E."/>
            <person name="Bharti A.K."/>
            <person name="Sundararajan A."/>
            <person name="Cameron C.T."/>
            <person name="Woodward J.E."/>
            <person name="May G.D."/>
            <person name="Brubaker C."/>
            <person name="Broadhvest J."/>
            <person name="Wilkins T.A."/>
        </authorList>
    </citation>
    <scope>NUCLEOTIDE SEQUENCE</scope>
    <source>
        <strain evidence="2">cv. AKA8401</strain>
    </source>
</reference>
<gene>
    <name evidence="1" type="ORF">F383_11661</name>
</gene>
<dbReference type="Proteomes" id="UP000032142">
    <property type="component" value="Unassembled WGS sequence"/>
</dbReference>
<protein>
    <submittedName>
        <fullName evidence="1">Uncharacterized protein</fullName>
    </submittedName>
</protein>